<dbReference type="SUPFAM" id="SSF52156">
    <property type="entry name" value="Initiation factor IF2/eIF5b, domain 3"/>
    <property type="match status" value="1"/>
</dbReference>
<feature type="domain" description="Tr-type G" evidence="9">
    <location>
        <begin position="29"/>
        <end position="198"/>
    </location>
</feature>
<dbReference type="CDD" id="cd01887">
    <property type="entry name" value="IF2_eIF5B"/>
    <property type="match status" value="1"/>
</dbReference>
<dbReference type="AlphaFoldDB" id="A0A2M7R6N5"/>
<organism evidence="10 11">
    <name type="scientific">Candidatus Nealsonbacteria bacterium CG_4_10_14_0_8_um_filter_37_14</name>
    <dbReference type="NCBI Taxonomy" id="1974684"/>
    <lineage>
        <taxon>Bacteria</taxon>
        <taxon>Candidatus Nealsoniibacteriota</taxon>
    </lineage>
</organism>
<evidence type="ECO:0000259" key="9">
    <source>
        <dbReference type="PROSITE" id="PS51722"/>
    </source>
</evidence>
<dbReference type="InterPro" id="IPR023115">
    <property type="entry name" value="TIF_IF2_dom3"/>
</dbReference>
<dbReference type="InterPro" id="IPR027417">
    <property type="entry name" value="P-loop_NTPase"/>
</dbReference>
<dbReference type="InterPro" id="IPR005225">
    <property type="entry name" value="Small_GTP-bd"/>
</dbReference>
<dbReference type="Gene3D" id="3.40.50.10050">
    <property type="entry name" value="Translation initiation factor IF- 2, domain 3"/>
    <property type="match status" value="1"/>
</dbReference>
<keyword evidence="5 8" id="KW-0648">Protein biosynthesis</keyword>
<evidence type="ECO:0000313" key="10">
    <source>
        <dbReference type="EMBL" id="PIY89310.1"/>
    </source>
</evidence>
<protein>
    <recommendedName>
        <fullName evidence="2 7">Translation initiation factor IF-2</fullName>
    </recommendedName>
</protein>
<dbReference type="Pfam" id="PF00009">
    <property type="entry name" value="GTP_EFTU"/>
    <property type="match status" value="1"/>
</dbReference>
<keyword evidence="6" id="KW-0342">GTP-binding</keyword>
<dbReference type="PANTHER" id="PTHR43381:SF4">
    <property type="entry name" value="EUKARYOTIC TRANSLATION INITIATION FACTOR 5B"/>
    <property type="match status" value="1"/>
</dbReference>
<evidence type="ECO:0000313" key="11">
    <source>
        <dbReference type="Proteomes" id="UP000230767"/>
    </source>
</evidence>
<dbReference type="GO" id="GO:0005525">
    <property type="term" value="F:GTP binding"/>
    <property type="evidence" value="ECO:0007669"/>
    <property type="project" value="UniProtKB-KW"/>
</dbReference>
<evidence type="ECO:0000256" key="7">
    <source>
        <dbReference type="NCBIfam" id="TIGR00487"/>
    </source>
</evidence>
<accession>A0A2M7R6N5</accession>
<comment type="similarity">
    <text evidence="1 8">Belongs to the TRAFAC class translation factor GTPase superfamily. Classic translation factor GTPase family. IF-2 subfamily.</text>
</comment>
<dbReference type="InterPro" id="IPR000178">
    <property type="entry name" value="TF_IF2_bacterial-like"/>
</dbReference>
<dbReference type="Gene3D" id="2.40.30.10">
    <property type="entry name" value="Translation factors"/>
    <property type="match status" value="2"/>
</dbReference>
<dbReference type="Pfam" id="PF22042">
    <property type="entry name" value="EF-G_D2"/>
    <property type="match status" value="1"/>
</dbReference>
<evidence type="ECO:0000256" key="5">
    <source>
        <dbReference type="ARBA" id="ARBA00022917"/>
    </source>
</evidence>
<evidence type="ECO:0000256" key="1">
    <source>
        <dbReference type="ARBA" id="ARBA00007733"/>
    </source>
</evidence>
<dbReference type="GO" id="GO:0003743">
    <property type="term" value="F:translation initiation factor activity"/>
    <property type="evidence" value="ECO:0007669"/>
    <property type="project" value="UniProtKB-UniRule"/>
</dbReference>
<dbReference type="InterPro" id="IPR036925">
    <property type="entry name" value="TIF_IF2_dom3_sf"/>
</dbReference>
<dbReference type="InterPro" id="IPR009000">
    <property type="entry name" value="Transl_B-barrel_sf"/>
</dbReference>
<dbReference type="Proteomes" id="UP000230767">
    <property type="component" value="Unassembled WGS sequence"/>
</dbReference>
<proteinExistence type="inferred from homology"/>
<dbReference type="Pfam" id="PF11987">
    <property type="entry name" value="IF-2"/>
    <property type="match status" value="1"/>
</dbReference>
<dbReference type="NCBIfam" id="TIGR00487">
    <property type="entry name" value="IF-2"/>
    <property type="match status" value="1"/>
</dbReference>
<reference evidence="11" key="1">
    <citation type="submission" date="2017-09" db="EMBL/GenBank/DDBJ databases">
        <title>Depth-based differentiation of microbial function through sediment-hosted aquifers and enrichment of novel symbionts in the deep terrestrial subsurface.</title>
        <authorList>
            <person name="Probst A.J."/>
            <person name="Ladd B."/>
            <person name="Jarett J.K."/>
            <person name="Geller-Mcgrath D.E."/>
            <person name="Sieber C.M.K."/>
            <person name="Emerson J.B."/>
            <person name="Anantharaman K."/>
            <person name="Thomas B.C."/>
            <person name="Malmstrom R."/>
            <person name="Stieglmeier M."/>
            <person name="Klingl A."/>
            <person name="Woyke T."/>
            <person name="Ryan C.M."/>
            <person name="Banfield J.F."/>
        </authorList>
    </citation>
    <scope>NUCLEOTIDE SEQUENCE [LARGE SCALE GENOMIC DNA]</scope>
</reference>
<dbReference type="PROSITE" id="PS51722">
    <property type="entry name" value="G_TR_2"/>
    <property type="match status" value="1"/>
</dbReference>
<dbReference type="EMBL" id="PFLW01000037">
    <property type="protein sequence ID" value="PIY89310.1"/>
    <property type="molecule type" value="Genomic_DNA"/>
</dbReference>
<dbReference type="FunFam" id="3.40.50.10050:FF:000001">
    <property type="entry name" value="Translation initiation factor IF-2"/>
    <property type="match status" value="1"/>
</dbReference>
<evidence type="ECO:0000256" key="4">
    <source>
        <dbReference type="ARBA" id="ARBA00022741"/>
    </source>
</evidence>
<dbReference type="InterPro" id="IPR053905">
    <property type="entry name" value="EF-G-like_DII"/>
</dbReference>
<comment type="function">
    <text evidence="8">One of the essential components for the initiation of protein synthesis. Protects formylmethionyl-tRNA from spontaneous hydrolysis and promotes its binding to the 30S ribosomal subunits. Also involved in the hydrolysis of GTP during the formation of the 70S ribosomal complex.</text>
</comment>
<evidence type="ECO:0000256" key="8">
    <source>
        <dbReference type="RuleBase" id="RU000644"/>
    </source>
</evidence>
<evidence type="ECO:0000256" key="3">
    <source>
        <dbReference type="ARBA" id="ARBA00022540"/>
    </source>
</evidence>
<dbReference type="InterPro" id="IPR015760">
    <property type="entry name" value="TIF_IF2"/>
</dbReference>
<keyword evidence="3 8" id="KW-0396">Initiation factor</keyword>
<dbReference type="GO" id="GO:0003924">
    <property type="term" value="F:GTPase activity"/>
    <property type="evidence" value="ECO:0007669"/>
    <property type="project" value="InterPro"/>
</dbReference>
<evidence type="ECO:0000256" key="2">
    <source>
        <dbReference type="ARBA" id="ARBA00020675"/>
    </source>
</evidence>
<dbReference type="Gene3D" id="3.40.50.300">
    <property type="entry name" value="P-loop containing nucleotide triphosphate hydrolases"/>
    <property type="match status" value="1"/>
</dbReference>
<dbReference type="PANTHER" id="PTHR43381">
    <property type="entry name" value="TRANSLATION INITIATION FACTOR IF-2-RELATED"/>
    <property type="match status" value="1"/>
</dbReference>
<dbReference type="InterPro" id="IPR000795">
    <property type="entry name" value="T_Tr_GTP-bd_dom"/>
</dbReference>
<keyword evidence="4" id="KW-0547">Nucleotide-binding</keyword>
<dbReference type="SUPFAM" id="SSF52540">
    <property type="entry name" value="P-loop containing nucleoside triphosphate hydrolases"/>
    <property type="match status" value="1"/>
</dbReference>
<name>A0A2M7R6N5_9BACT</name>
<dbReference type="PRINTS" id="PR00449">
    <property type="entry name" value="RASTRNSFRMNG"/>
</dbReference>
<dbReference type="GO" id="GO:0005737">
    <property type="term" value="C:cytoplasm"/>
    <property type="evidence" value="ECO:0007669"/>
    <property type="project" value="UniProtKB-UniRule"/>
</dbReference>
<gene>
    <name evidence="10" type="primary">infB</name>
    <name evidence="10" type="ORF">COY73_01290</name>
</gene>
<evidence type="ECO:0000256" key="6">
    <source>
        <dbReference type="ARBA" id="ARBA00023134"/>
    </source>
</evidence>
<comment type="caution">
    <text evidence="10">The sequence shown here is derived from an EMBL/GenBank/DDBJ whole genome shotgun (WGS) entry which is preliminary data.</text>
</comment>
<sequence length="520" mass="57146">MVKMAKAEKNKNLIRLPTPSVQTDGGQVSRPPVVVVLGHVDHGKTTLLDWIRKTKVAEKEAGGITQHIGAYQVSHQNKKITFIDTPGHEAFSAMRSRGAKVADLAVLVIAAEEGVKPQTKEAISYIKKAGIPQIVAINKIDLPKADPAKVKLALEKEDVQVESLGGKIPSIEISAKTGKNVSELLELILLVAEMEDLKADLKSPAEGVIIESYLDSQRGATCTLLVKNGTLKSGEIIGTPSIFGKIKILEDFQGNPIREAFPSMPCILLGFQGVPGVGEKFKVFDSLELAQKYTQTKQKKADERVVIETGPEKKILNLILKTDVLGSLEAVEQVLKNLPQERVSLRILKKEVGEITESDVKLAQSGKAKILGFRVKTNPVARKLADRENITILNFDIIYDLSQKVRILMEKFLEPEIERVNLGKVKVSVIFRTEKNRQIIGGKVIEGEVRLGTKIEVIRILAGKEEAAGKGKLINLQKDKRDMGRVAKGENCGVLYEGDVKIEEGDTLIIYTEERRKGEL</sequence>
<dbReference type="FunFam" id="3.40.50.300:FF:000019">
    <property type="entry name" value="Translation initiation factor IF-2"/>
    <property type="match status" value="1"/>
</dbReference>
<dbReference type="SUPFAM" id="SSF50447">
    <property type="entry name" value="Translation proteins"/>
    <property type="match status" value="2"/>
</dbReference>
<dbReference type="NCBIfam" id="TIGR00231">
    <property type="entry name" value="small_GTP"/>
    <property type="match status" value="1"/>
</dbReference>